<dbReference type="OrthoDB" id="9799147at2"/>
<dbReference type="Proteomes" id="UP000198623">
    <property type="component" value="Unassembled WGS sequence"/>
</dbReference>
<evidence type="ECO:0000313" key="9">
    <source>
        <dbReference type="Proteomes" id="UP000198623"/>
    </source>
</evidence>
<gene>
    <name evidence="8" type="ORF">SAMN05216175_1113</name>
</gene>
<dbReference type="AlphaFoldDB" id="A0A1I2U078"/>
<accession>A0A1I2U078</accession>
<keyword evidence="4 8" id="KW-0808">Transferase</keyword>
<dbReference type="PANTHER" id="PTHR36449">
    <property type="entry name" value="ACETYLTRANSFERASE-RELATED"/>
    <property type="match status" value="1"/>
</dbReference>
<evidence type="ECO:0000259" key="7">
    <source>
        <dbReference type="Pfam" id="PF13508"/>
    </source>
</evidence>
<dbReference type="PANTHER" id="PTHR36449:SF1">
    <property type="entry name" value="ACETYLTRANSFERASE"/>
    <property type="match status" value="1"/>
</dbReference>
<sequence length="170" mass="18699">MLVTEILNPKKHDRNGFDCGVEALNKFISKQANQSSSRSLTKTFVLIETDNPSRIIGFYTLAYASVSAPQGFSPLKNYPHPAPALKLTRMAVHVDSRGNKFGEQMLLDVINKTAMTANADNPAAVIGLFVDPKHQAIDFYKKYGFIDAASDQGELLYIPIQHCITLSADP</sequence>
<protein>
    <submittedName>
        <fullName evidence="8">Acetyltransferase (GNAT) domain-containing protein</fullName>
    </submittedName>
</protein>
<evidence type="ECO:0000256" key="5">
    <source>
        <dbReference type="ARBA" id="ARBA00023315"/>
    </source>
</evidence>
<name>A0A1I2U078_9GAMM</name>
<keyword evidence="5" id="KW-0012">Acyltransferase</keyword>
<keyword evidence="9" id="KW-1185">Reference proteome</keyword>
<keyword evidence="2" id="KW-0678">Repressor</keyword>
<evidence type="ECO:0000313" key="8">
    <source>
        <dbReference type="EMBL" id="SFG68001.1"/>
    </source>
</evidence>
<proteinExistence type="inferred from homology"/>
<organism evidence="8 9">
    <name type="scientific">Neptunomonas qingdaonensis</name>
    <dbReference type="NCBI Taxonomy" id="1045558"/>
    <lineage>
        <taxon>Bacteria</taxon>
        <taxon>Pseudomonadati</taxon>
        <taxon>Pseudomonadota</taxon>
        <taxon>Gammaproteobacteria</taxon>
        <taxon>Oceanospirillales</taxon>
        <taxon>Oceanospirillaceae</taxon>
        <taxon>Neptunomonas</taxon>
    </lineage>
</organism>
<keyword evidence="3" id="KW-1277">Toxin-antitoxin system</keyword>
<dbReference type="SUPFAM" id="SSF55729">
    <property type="entry name" value="Acyl-CoA N-acyltransferases (Nat)"/>
    <property type="match status" value="1"/>
</dbReference>
<evidence type="ECO:0000256" key="3">
    <source>
        <dbReference type="ARBA" id="ARBA00022649"/>
    </source>
</evidence>
<dbReference type="RefSeq" id="WP_090728867.1">
    <property type="nucleotide sequence ID" value="NZ_FOOU01000011.1"/>
</dbReference>
<comment type="similarity">
    <text evidence="1">Belongs to the acetyltransferase family. GNAT subfamily.</text>
</comment>
<dbReference type="InterPro" id="IPR016181">
    <property type="entry name" value="Acyl_CoA_acyltransferase"/>
</dbReference>
<feature type="domain" description="N-acetyltransferase" evidence="7">
    <location>
        <begin position="45"/>
        <end position="146"/>
    </location>
</feature>
<evidence type="ECO:0000256" key="4">
    <source>
        <dbReference type="ARBA" id="ARBA00022679"/>
    </source>
</evidence>
<dbReference type="Pfam" id="PF13508">
    <property type="entry name" value="Acetyltransf_7"/>
    <property type="match status" value="1"/>
</dbReference>
<dbReference type="STRING" id="1045558.SAMN05216175_1113"/>
<dbReference type="InterPro" id="IPR000182">
    <property type="entry name" value="GNAT_dom"/>
</dbReference>
<reference evidence="9" key="1">
    <citation type="submission" date="2016-10" db="EMBL/GenBank/DDBJ databases">
        <authorList>
            <person name="Varghese N."/>
            <person name="Submissions S."/>
        </authorList>
    </citation>
    <scope>NUCLEOTIDE SEQUENCE [LARGE SCALE GENOMIC DNA]</scope>
    <source>
        <strain evidence="9">CGMCC 1.10971</strain>
    </source>
</reference>
<evidence type="ECO:0000256" key="6">
    <source>
        <dbReference type="ARBA" id="ARBA00049880"/>
    </source>
</evidence>
<evidence type="ECO:0000256" key="1">
    <source>
        <dbReference type="ARBA" id="ARBA00009342"/>
    </source>
</evidence>
<evidence type="ECO:0000256" key="2">
    <source>
        <dbReference type="ARBA" id="ARBA00022491"/>
    </source>
</evidence>
<dbReference type="GO" id="GO:0016747">
    <property type="term" value="F:acyltransferase activity, transferring groups other than amino-acyl groups"/>
    <property type="evidence" value="ECO:0007669"/>
    <property type="project" value="InterPro"/>
</dbReference>
<dbReference type="EMBL" id="FOOU01000011">
    <property type="protein sequence ID" value="SFG68001.1"/>
    <property type="molecule type" value="Genomic_DNA"/>
</dbReference>
<comment type="catalytic activity">
    <reaction evidence="6">
        <text>glycyl-tRNA(Gly) + acetyl-CoA = N-acetylglycyl-tRNA(Gly) + CoA + H(+)</text>
        <dbReference type="Rhea" id="RHEA:81867"/>
        <dbReference type="Rhea" id="RHEA-COMP:9683"/>
        <dbReference type="Rhea" id="RHEA-COMP:19766"/>
        <dbReference type="ChEBI" id="CHEBI:15378"/>
        <dbReference type="ChEBI" id="CHEBI:57287"/>
        <dbReference type="ChEBI" id="CHEBI:57288"/>
        <dbReference type="ChEBI" id="CHEBI:78522"/>
        <dbReference type="ChEBI" id="CHEBI:232036"/>
    </reaction>
</comment>
<dbReference type="Gene3D" id="3.40.630.30">
    <property type="match status" value="1"/>
</dbReference>